<comment type="caution">
    <text evidence="6">The sequence shown here is derived from an EMBL/GenBank/DDBJ whole genome shotgun (WGS) entry which is preliminary data.</text>
</comment>
<dbReference type="GO" id="GO:0046872">
    <property type="term" value="F:metal ion binding"/>
    <property type="evidence" value="ECO:0007669"/>
    <property type="project" value="UniProtKB-KW"/>
</dbReference>
<feature type="binding site" description="distal binding residue" evidence="5">
    <location>
        <position position="69"/>
    </location>
    <ligand>
        <name>heme</name>
        <dbReference type="ChEBI" id="CHEBI:30413"/>
    </ligand>
    <ligandPart>
        <name>Fe</name>
        <dbReference type="ChEBI" id="CHEBI:18248"/>
    </ligandPart>
</feature>
<evidence type="ECO:0000256" key="3">
    <source>
        <dbReference type="ARBA" id="ARBA00022723"/>
    </source>
</evidence>
<keyword evidence="7" id="KW-1185">Reference proteome</keyword>
<sequence>MCADLDSRANIEQFIEGFYARVLADPELAPIFLDVAAIDLEVHLTHIKDYWCKLLLGESGYRRHTMAIHRELHARRALSEQDFARWIGLFEATLDADYAGPYAEKARRIAVAIATNMREGLPG</sequence>
<dbReference type="SUPFAM" id="SSF46458">
    <property type="entry name" value="Globin-like"/>
    <property type="match status" value="1"/>
</dbReference>
<dbReference type="CDD" id="cd08916">
    <property type="entry name" value="TrHb3_P"/>
    <property type="match status" value="1"/>
</dbReference>
<evidence type="ECO:0000313" key="6">
    <source>
        <dbReference type="EMBL" id="PLW70496.1"/>
    </source>
</evidence>
<evidence type="ECO:0000256" key="2">
    <source>
        <dbReference type="ARBA" id="ARBA00022617"/>
    </source>
</evidence>
<dbReference type="Proteomes" id="UP000235005">
    <property type="component" value="Unassembled WGS sequence"/>
</dbReference>
<dbReference type="Gene3D" id="1.10.490.10">
    <property type="entry name" value="Globins"/>
    <property type="match status" value="1"/>
</dbReference>
<name>A0A2N5X7M9_9GAMM</name>
<keyword evidence="1" id="KW-0813">Transport</keyword>
<feature type="binding site" description="distal binding residue" evidence="5">
    <location>
        <position position="46"/>
    </location>
    <ligand>
        <name>heme</name>
        <dbReference type="ChEBI" id="CHEBI:30413"/>
    </ligand>
    <ligandPart>
        <name>Fe</name>
        <dbReference type="ChEBI" id="CHEBI:18248"/>
    </ligandPart>
</feature>
<reference evidence="6 7" key="1">
    <citation type="submission" date="2018-01" db="EMBL/GenBank/DDBJ databases">
        <title>The draft genome sequence of Halioglobus lutimaris HF004.</title>
        <authorList>
            <person name="Du Z.-J."/>
            <person name="Shi M.-J."/>
        </authorList>
    </citation>
    <scope>NUCLEOTIDE SEQUENCE [LARGE SCALE GENOMIC DNA]</scope>
    <source>
        <strain evidence="6 7">HF004</strain>
    </source>
</reference>
<evidence type="ECO:0000256" key="4">
    <source>
        <dbReference type="ARBA" id="ARBA00023004"/>
    </source>
</evidence>
<dbReference type="InterPro" id="IPR009050">
    <property type="entry name" value="Globin-like_sf"/>
</dbReference>
<evidence type="ECO:0000256" key="1">
    <source>
        <dbReference type="ARBA" id="ARBA00022448"/>
    </source>
</evidence>
<dbReference type="AlphaFoldDB" id="A0A2N5X7M9"/>
<dbReference type="InterPro" id="IPR001486">
    <property type="entry name" value="Hemoglobin_trunc"/>
</dbReference>
<accession>A0A2N5X7M9</accession>
<gene>
    <name evidence="6" type="ORF">C0039_03100</name>
</gene>
<proteinExistence type="predicted"/>
<dbReference type="InterPro" id="IPR012292">
    <property type="entry name" value="Globin/Proto"/>
</dbReference>
<organism evidence="6 7">
    <name type="scientific">Pseudohalioglobus lutimaris</name>
    <dbReference type="NCBI Taxonomy" id="1737061"/>
    <lineage>
        <taxon>Bacteria</taxon>
        <taxon>Pseudomonadati</taxon>
        <taxon>Pseudomonadota</taxon>
        <taxon>Gammaproteobacteria</taxon>
        <taxon>Cellvibrionales</taxon>
        <taxon>Halieaceae</taxon>
        <taxon>Pseudohalioglobus</taxon>
    </lineage>
</organism>
<keyword evidence="3 5" id="KW-0479">Metal-binding</keyword>
<keyword evidence="4 5" id="KW-0408">Iron</keyword>
<dbReference type="Pfam" id="PF01152">
    <property type="entry name" value="Bac_globin"/>
    <property type="match status" value="1"/>
</dbReference>
<dbReference type="EMBL" id="PKUS01000002">
    <property type="protein sequence ID" value="PLW70496.1"/>
    <property type="molecule type" value="Genomic_DNA"/>
</dbReference>
<protein>
    <submittedName>
        <fullName evidence="6">Globin</fullName>
    </submittedName>
</protein>
<keyword evidence="2 5" id="KW-0349">Heme</keyword>
<dbReference type="GO" id="GO:0019825">
    <property type="term" value="F:oxygen binding"/>
    <property type="evidence" value="ECO:0007669"/>
    <property type="project" value="InterPro"/>
</dbReference>
<dbReference type="GO" id="GO:0020037">
    <property type="term" value="F:heme binding"/>
    <property type="evidence" value="ECO:0007669"/>
    <property type="project" value="InterPro"/>
</dbReference>
<dbReference type="OrthoDB" id="25954at2"/>
<evidence type="ECO:0000313" key="7">
    <source>
        <dbReference type="Proteomes" id="UP000235005"/>
    </source>
</evidence>
<evidence type="ECO:0000256" key="5">
    <source>
        <dbReference type="PIRSR" id="PIRSR601486-1"/>
    </source>
</evidence>